<dbReference type="GO" id="GO:0005737">
    <property type="term" value="C:cytoplasm"/>
    <property type="evidence" value="ECO:0007669"/>
    <property type="project" value="UniProtKB-SubCell"/>
</dbReference>
<dbReference type="GO" id="GO:0061711">
    <property type="term" value="F:tRNA N(6)-L-threonylcarbamoyladenine synthase activity"/>
    <property type="evidence" value="ECO:0007669"/>
    <property type="project" value="UniProtKB-EC"/>
</dbReference>
<dbReference type="STRING" id="1801677.A2365_01140"/>
<dbReference type="Pfam" id="PF00814">
    <property type="entry name" value="TsaD"/>
    <property type="match status" value="1"/>
</dbReference>
<name>A0A1G2EM63_9BACT</name>
<accession>A0A1G2EM63</accession>
<evidence type="ECO:0000313" key="11">
    <source>
        <dbReference type="Proteomes" id="UP000177740"/>
    </source>
</evidence>
<keyword evidence="2 8" id="KW-0808">Transferase</keyword>
<dbReference type="FunFam" id="3.30.420.40:FF:000040">
    <property type="entry name" value="tRNA N6-adenosine threonylcarbamoyltransferase"/>
    <property type="match status" value="1"/>
</dbReference>
<evidence type="ECO:0000256" key="5">
    <source>
        <dbReference type="ARBA" id="ARBA00023004"/>
    </source>
</evidence>
<comment type="function">
    <text evidence="8">Required for the formation of a threonylcarbamoyl group on adenosine at position 37 (t(6)A37) in tRNAs that read codons beginning with adenine. Is involved in the transfer of the threonylcarbamoyl moiety of threonylcarbamoyl-AMP (TC-AMP) to the N6 group of A37, together with TsaE and TsaB. TsaD likely plays a direct catalytic role in this reaction.</text>
</comment>
<comment type="catalytic activity">
    <reaction evidence="7 8">
        <text>L-threonylcarbamoyladenylate + adenosine(37) in tRNA = N(6)-L-threonylcarbamoyladenosine(37) in tRNA + AMP + H(+)</text>
        <dbReference type="Rhea" id="RHEA:37059"/>
        <dbReference type="Rhea" id="RHEA-COMP:10162"/>
        <dbReference type="Rhea" id="RHEA-COMP:10163"/>
        <dbReference type="ChEBI" id="CHEBI:15378"/>
        <dbReference type="ChEBI" id="CHEBI:73682"/>
        <dbReference type="ChEBI" id="CHEBI:74411"/>
        <dbReference type="ChEBI" id="CHEBI:74418"/>
        <dbReference type="ChEBI" id="CHEBI:456215"/>
        <dbReference type="EC" id="2.3.1.234"/>
    </reaction>
</comment>
<dbReference type="GO" id="GO:0002949">
    <property type="term" value="P:tRNA threonylcarbamoyladenosine modification"/>
    <property type="evidence" value="ECO:0007669"/>
    <property type="project" value="UniProtKB-UniRule"/>
</dbReference>
<dbReference type="AlphaFoldDB" id="A0A1G2EM63"/>
<evidence type="ECO:0000256" key="6">
    <source>
        <dbReference type="ARBA" id="ARBA00023315"/>
    </source>
</evidence>
<organism evidence="10 11">
    <name type="scientific">Candidatus Nealsonbacteria bacterium RIFOXYB1_FULL_40_15</name>
    <dbReference type="NCBI Taxonomy" id="1801677"/>
    <lineage>
        <taxon>Bacteria</taxon>
        <taxon>Candidatus Nealsoniibacteriota</taxon>
    </lineage>
</organism>
<sequence>MIILGIETSCDDTASSAVKFERKKIKVLSNVISSQVEIHKKWGGVYPSLAKREHSKNLPFVAKKALKGIKPDAIAITAGPGLDPCLWTGIEFAKDLAKERNIPLIPVNHIEAHILSCFIGQDPKLPALALVISGGHTQLILVEKIGKYKLIGETRDDAAGECFDKTARILGLPYPGGPAIAEKAEKAGKELGFSLPRPMINTKDYDFSFSGLKTAVLYDFKKRKDKGENYVRAMAKEIQQAIIDVAVKKTMRASLDYGVDTILVAGGVSANKELKKQFKENFKNVFFPLNGLSTDNAVMVAIAGYYNRKKAKKDIKADPNWKL</sequence>
<dbReference type="EC" id="2.3.1.234" evidence="8"/>
<dbReference type="GO" id="GO:0005506">
    <property type="term" value="F:iron ion binding"/>
    <property type="evidence" value="ECO:0007669"/>
    <property type="project" value="UniProtKB-UniRule"/>
</dbReference>
<reference evidence="10 11" key="1">
    <citation type="journal article" date="2016" name="Nat. Commun.">
        <title>Thousands of microbial genomes shed light on interconnected biogeochemical processes in an aquifer system.</title>
        <authorList>
            <person name="Anantharaman K."/>
            <person name="Brown C.T."/>
            <person name="Hug L.A."/>
            <person name="Sharon I."/>
            <person name="Castelle C.J."/>
            <person name="Probst A.J."/>
            <person name="Thomas B.C."/>
            <person name="Singh A."/>
            <person name="Wilkins M.J."/>
            <person name="Karaoz U."/>
            <person name="Brodie E.L."/>
            <person name="Williams K.H."/>
            <person name="Hubbard S.S."/>
            <person name="Banfield J.F."/>
        </authorList>
    </citation>
    <scope>NUCLEOTIDE SEQUENCE [LARGE SCALE GENOMIC DNA]</scope>
</reference>
<dbReference type="InterPro" id="IPR017861">
    <property type="entry name" value="KAE1/TsaD"/>
</dbReference>
<protein>
    <recommendedName>
        <fullName evidence="8">tRNA N6-adenosine threonylcarbamoyltransferase</fullName>
        <ecNumber evidence="8">2.3.1.234</ecNumber>
    </recommendedName>
    <alternativeName>
        <fullName evidence="8">N6-L-threonylcarbamoyladenine synthase</fullName>
        <shortName evidence="8">t(6)A synthase</shortName>
    </alternativeName>
    <alternativeName>
        <fullName evidence="8">t(6)A37 threonylcarbamoyladenosine biosynthesis protein TsaD</fullName>
    </alternativeName>
    <alternativeName>
        <fullName evidence="8">tRNA threonylcarbamoyladenosine biosynthesis protein TsaD</fullName>
    </alternativeName>
</protein>
<dbReference type="PANTHER" id="PTHR11735:SF6">
    <property type="entry name" value="TRNA N6-ADENOSINE THREONYLCARBAMOYLTRANSFERASE, MITOCHONDRIAL"/>
    <property type="match status" value="1"/>
</dbReference>
<dbReference type="PANTHER" id="PTHR11735">
    <property type="entry name" value="TRNA N6-ADENOSINE THREONYLCARBAMOYLTRANSFERASE"/>
    <property type="match status" value="1"/>
</dbReference>
<evidence type="ECO:0000259" key="9">
    <source>
        <dbReference type="Pfam" id="PF00814"/>
    </source>
</evidence>
<feature type="binding site" evidence="8">
    <location>
        <position position="109"/>
    </location>
    <ligand>
        <name>Fe cation</name>
        <dbReference type="ChEBI" id="CHEBI:24875"/>
    </ligand>
</feature>
<evidence type="ECO:0000256" key="2">
    <source>
        <dbReference type="ARBA" id="ARBA00022679"/>
    </source>
</evidence>
<feature type="binding site" evidence="8">
    <location>
        <position position="164"/>
    </location>
    <ligand>
        <name>substrate</name>
    </ligand>
</feature>
<feature type="binding site" evidence="8">
    <location>
        <position position="271"/>
    </location>
    <ligand>
        <name>substrate</name>
    </ligand>
</feature>
<evidence type="ECO:0000313" key="10">
    <source>
        <dbReference type="EMBL" id="OGZ26876.1"/>
    </source>
</evidence>
<evidence type="ECO:0000256" key="8">
    <source>
        <dbReference type="HAMAP-Rule" id="MF_01445"/>
    </source>
</evidence>
<evidence type="ECO:0000256" key="7">
    <source>
        <dbReference type="ARBA" id="ARBA00048117"/>
    </source>
</evidence>
<dbReference type="InterPro" id="IPR000905">
    <property type="entry name" value="Gcp-like_dom"/>
</dbReference>
<comment type="cofactor">
    <cofactor evidence="8">
        <name>Fe(2+)</name>
        <dbReference type="ChEBI" id="CHEBI:29033"/>
    </cofactor>
    <text evidence="8">Binds 1 Fe(2+) ion per subunit.</text>
</comment>
<evidence type="ECO:0000256" key="4">
    <source>
        <dbReference type="ARBA" id="ARBA00022723"/>
    </source>
</evidence>
<dbReference type="NCBIfam" id="TIGR00329">
    <property type="entry name" value="gcp_kae1"/>
    <property type="match status" value="1"/>
</dbReference>
<keyword evidence="5 8" id="KW-0408">Iron</keyword>
<dbReference type="SUPFAM" id="SSF53067">
    <property type="entry name" value="Actin-like ATPase domain"/>
    <property type="match status" value="2"/>
</dbReference>
<feature type="binding site" evidence="8">
    <location>
        <position position="295"/>
    </location>
    <ligand>
        <name>Fe cation</name>
        <dbReference type="ChEBI" id="CHEBI:24875"/>
    </ligand>
</feature>
<comment type="caution">
    <text evidence="10">The sequence shown here is derived from an EMBL/GenBank/DDBJ whole genome shotgun (WGS) entry which is preliminary data.</text>
</comment>
<dbReference type="Proteomes" id="UP000177740">
    <property type="component" value="Unassembled WGS sequence"/>
</dbReference>
<dbReference type="InterPro" id="IPR043129">
    <property type="entry name" value="ATPase_NBD"/>
</dbReference>
<comment type="similarity">
    <text evidence="8">Belongs to the KAE1 / TsaD family.</text>
</comment>
<dbReference type="NCBIfam" id="TIGR03723">
    <property type="entry name" value="T6A_TsaD_YgjD"/>
    <property type="match status" value="1"/>
</dbReference>
<feature type="binding site" evidence="8">
    <location>
        <position position="177"/>
    </location>
    <ligand>
        <name>substrate</name>
    </ligand>
</feature>
<dbReference type="PRINTS" id="PR00789">
    <property type="entry name" value="OSIALOPTASE"/>
</dbReference>
<feature type="domain" description="Gcp-like" evidence="9">
    <location>
        <begin position="26"/>
        <end position="301"/>
    </location>
</feature>
<dbReference type="EMBL" id="MHMM01000014">
    <property type="protein sequence ID" value="OGZ26876.1"/>
    <property type="molecule type" value="Genomic_DNA"/>
</dbReference>
<feature type="binding site" evidence="8">
    <location>
        <begin position="131"/>
        <end position="135"/>
    </location>
    <ligand>
        <name>substrate</name>
    </ligand>
</feature>
<keyword evidence="1 8" id="KW-0963">Cytoplasm</keyword>
<gene>
    <name evidence="8" type="primary">tsaD</name>
    <name evidence="10" type="ORF">A2365_01140</name>
</gene>
<dbReference type="Gene3D" id="3.30.420.40">
    <property type="match status" value="2"/>
</dbReference>
<keyword evidence="6 8" id="KW-0012">Acyltransferase</keyword>
<comment type="caution">
    <text evidence="8">Lacks conserved residue(s) required for the propagation of feature annotation.</text>
</comment>
<dbReference type="HAMAP" id="MF_01445">
    <property type="entry name" value="TsaD"/>
    <property type="match status" value="1"/>
</dbReference>
<keyword evidence="3 8" id="KW-0819">tRNA processing</keyword>
<evidence type="ECO:0000256" key="1">
    <source>
        <dbReference type="ARBA" id="ARBA00022490"/>
    </source>
</evidence>
<keyword evidence="4 8" id="KW-0479">Metal-binding</keyword>
<evidence type="ECO:0000256" key="3">
    <source>
        <dbReference type="ARBA" id="ARBA00022694"/>
    </source>
</evidence>
<comment type="subcellular location">
    <subcellularLocation>
        <location evidence="8">Cytoplasm</location>
    </subcellularLocation>
</comment>
<proteinExistence type="inferred from homology"/>
<feature type="binding site" evidence="8">
    <location>
        <position position="113"/>
    </location>
    <ligand>
        <name>Fe cation</name>
        <dbReference type="ChEBI" id="CHEBI:24875"/>
    </ligand>
</feature>
<dbReference type="InterPro" id="IPR022450">
    <property type="entry name" value="TsaD"/>
</dbReference>